<keyword evidence="1" id="KW-0812">Transmembrane</keyword>
<protein>
    <submittedName>
        <fullName evidence="2">Uncharacterized protein</fullName>
    </submittedName>
</protein>
<feature type="transmembrane region" description="Helical" evidence="1">
    <location>
        <begin position="74"/>
        <end position="99"/>
    </location>
</feature>
<evidence type="ECO:0000313" key="3">
    <source>
        <dbReference type="Proteomes" id="UP000184671"/>
    </source>
</evidence>
<dbReference type="AlphaFoldDB" id="A0A1M4MLR6"/>
<evidence type="ECO:0000313" key="2">
    <source>
        <dbReference type="EMBL" id="SCL75849.1"/>
    </source>
</evidence>
<gene>
    <name evidence="2" type="ORF">L21_1765</name>
</gene>
<keyword evidence="1" id="KW-0472">Membrane</keyword>
<sequence length="144" mass="14749">MNDTAKLVYGAVLGVLYIAAGLLQMVRAVVGPIPGLEAFYLTGNLFGGFVLLVVGAVFLAGVRNLAAGAGEGAIFVSVGVLLSVAFGLVELLALCALGIDAYLVGEWVEWSVADAMNPLLYLAVLGAAGYLAWGRTFLRGLSAA</sequence>
<keyword evidence="1" id="KW-1133">Transmembrane helix</keyword>
<dbReference type="STRING" id="118126.L21_1765"/>
<dbReference type="Proteomes" id="UP000184671">
    <property type="component" value="Unassembled WGS sequence"/>
</dbReference>
<dbReference type="EMBL" id="FMID01000042">
    <property type="protein sequence ID" value="SCL75849.1"/>
    <property type="molecule type" value="Genomic_DNA"/>
</dbReference>
<proteinExistence type="predicted"/>
<name>A0A1M4MLR6_9EURY</name>
<dbReference type="RefSeq" id="WP_143727252.1">
    <property type="nucleotide sequence ID" value="NZ_FMID01000042.1"/>
</dbReference>
<feature type="transmembrane region" description="Helical" evidence="1">
    <location>
        <begin position="38"/>
        <end position="62"/>
    </location>
</feature>
<evidence type="ECO:0000256" key="1">
    <source>
        <dbReference type="SAM" id="Phobius"/>
    </source>
</evidence>
<organism evidence="2 3">
    <name type="scientific">Methanoculleus chikugoensis</name>
    <dbReference type="NCBI Taxonomy" id="118126"/>
    <lineage>
        <taxon>Archaea</taxon>
        <taxon>Methanobacteriati</taxon>
        <taxon>Methanobacteriota</taxon>
        <taxon>Stenosarchaea group</taxon>
        <taxon>Methanomicrobia</taxon>
        <taxon>Methanomicrobiales</taxon>
        <taxon>Methanomicrobiaceae</taxon>
        <taxon>Methanoculleus</taxon>
    </lineage>
</organism>
<feature type="transmembrane region" description="Helical" evidence="1">
    <location>
        <begin position="119"/>
        <end position="138"/>
    </location>
</feature>
<reference evidence="2 3" key="1">
    <citation type="submission" date="2016-08" db="EMBL/GenBank/DDBJ databases">
        <authorList>
            <person name="Seilhamer J.J."/>
        </authorList>
    </citation>
    <scope>NUCLEOTIDE SEQUENCE [LARGE SCALE GENOMIC DNA]</scope>
    <source>
        <strain evidence="2">L21-II-0</strain>
    </source>
</reference>
<accession>A0A1M4MLR6</accession>
<feature type="transmembrane region" description="Helical" evidence="1">
    <location>
        <begin position="7"/>
        <end position="26"/>
    </location>
</feature>